<protein>
    <submittedName>
        <fullName evidence="1">Phosphotransferase system glucose/maltose/N-acetylglucosamine-specific IIC component</fullName>
    </submittedName>
</protein>
<organism evidence="1 2">
    <name type="scientific">Streptomyces candidus</name>
    <dbReference type="NCBI Taxonomy" id="67283"/>
    <lineage>
        <taxon>Bacteria</taxon>
        <taxon>Bacillati</taxon>
        <taxon>Actinomycetota</taxon>
        <taxon>Actinomycetes</taxon>
        <taxon>Kitasatosporales</taxon>
        <taxon>Streptomycetaceae</taxon>
        <taxon>Streptomyces</taxon>
    </lineage>
</organism>
<accession>A0A7X0LU53</accession>
<sequence>MTIAISTLFFIVCIGLAIWFKKDKSFRPREFFAVSVFWILLVATPWGATAAVKVASLVGTGVQTATDTVSSVSSK</sequence>
<dbReference type="AlphaFoldDB" id="A0A7X0LU53"/>
<reference evidence="1 2" key="1">
    <citation type="submission" date="2020-08" db="EMBL/GenBank/DDBJ databases">
        <title>Genomic Encyclopedia of Type Strains, Phase IV (KMG-IV): sequencing the most valuable type-strain genomes for metagenomic binning, comparative biology and taxonomic classification.</title>
        <authorList>
            <person name="Goeker M."/>
        </authorList>
    </citation>
    <scope>NUCLEOTIDE SEQUENCE [LARGE SCALE GENOMIC DNA]</scope>
    <source>
        <strain evidence="1 2">DSM 40141</strain>
    </source>
</reference>
<comment type="caution">
    <text evidence="1">The sequence shown here is derived from an EMBL/GenBank/DDBJ whole genome shotgun (WGS) entry which is preliminary data.</text>
</comment>
<dbReference type="GO" id="GO:0016740">
    <property type="term" value="F:transferase activity"/>
    <property type="evidence" value="ECO:0007669"/>
    <property type="project" value="UniProtKB-KW"/>
</dbReference>
<dbReference type="RefSeq" id="WP_185036562.1">
    <property type="nucleotide sequence ID" value="NZ_JACHEM010000038.1"/>
</dbReference>
<name>A0A7X0LU53_9ACTN</name>
<dbReference type="EMBL" id="JACHEM010000038">
    <property type="protein sequence ID" value="MBB6440099.1"/>
    <property type="molecule type" value="Genomic_DNA"/>
</dbReference>
<proteinExistence type="predicted"/>
<dbReference type="Proteomes" id="UP000540423">
    <property type="component" value="Unassembled WGS sequence"/>
</dbReference>
<keyword evidence="2" id="KW-1185">Reference proteome</keyword>
<evidence type="ECO:0000313" key="1">
    <source>
        <dbReference type="EMBL" id="MBB6440099.1"/>
    </source>
</evidence>
<evidence type="ECO:0000313" key="2">
    <source>
        <dbReference type="Proteomes" id="UP000540423"/>
    </source>
</evidence>
<gene>
    <name evidence="1" type="ORF">HNQ79_006612</name>
</gene>
<keyword evidence="1" id="KW-0808">Transferase</keyword>